<feature type="region of interest" description="Disordered" evidence="1">
    <location>
        <begin position="227"/>
        <end position="269"/>
    </location>
</feature>
<protein>
    <submittedName>
        <fullName evidence="2">Uncharacterized protein</fullName>
    </submittedName>
</protein>
<feature type="compositionally biased region" description="Low complexity" evidence="1">
    <location>
        <begin position="562"/>
        <end position="576"/>
    </location>
</feature>
<reference evidence="2" key="2">
    <citation type="submission" date="2020-09" db="EMBL/GenBank/DDBJ databases">
        <title>Reference genome assembly for Australian Ascochyta lentis isolate Al4.</title>
        <authorList>
            <person name="Lee R.C."/>
            <person name="Farfan-Caceres L.M."/>
            <person name="Debler J.W."/>
            <person name="Williams A.H."/>
            <person name="Henares B.M."/>
        </authorList>
    </citation>
    <scope>NUCLEOTIDE SEQUENCE</scope>
    <source>
        <strain evidence="2">Al4</strain>
    </source>
</reference>
<evidence type="ECO:0000256" key="1">
    <source>
        <dbReference type="SAM" id="MobiDB-lite"/>
    </source>
</evidence>
<dbReference type="OrthoDB" id="5417628at2759"/>
<organism evidence="2 3">
    <name type="scientific">Ascochyta lentis</name>
    <dbReference type="NCBI Taxonomy" id="205686"/>
    <lineage>
        <taxon>Eukaryota</taxon>
        <taxon>Fungi</taxon>
        <taxon>Dikarya</taxon>
        <taxon>Ascomycota</taxon>
        <taxon>Pezizomycotina</taxon>
        <taxon>Dothideomycetes</taxon>
        <taxon>Pleosporomycetidae</taxon>
        <taxon>Pleosporales</taxon>
        <taxon>Pleosporineae</taxon>
        <taxon>Didymellaceae</taxon>
        <taxon>Ascochyta</taxon>
    </lineage>
</organism>
<feature type="compositionally biased region" description="Basic and acidic residues" evidence="1">
    <location>
        <begin position="340"/>
        <end position="356"/>
    </location>
</feature>
<dbReference type="AlphaFoldDB" id="A0A8H7IWD9"/>
<name>A0A8H7IWD9_9PLEO</name>
<keyword evidence="3" id="KW-1185">Reference proteome</keyword>
<comment type="caution">
    <text evidence="2">The sequence shown here is derived from an EMBL/GenBank/DDBJ whole genome shotgun (WGS) entry which is preliminary data.</text>
</comment>
<feature type="region of interest" description="Disordered" evidence="1">
    <location>
        <begin position="339"/>
        <end position="361"/>
    </location>
</feature>
<reference evidence="2" key="1">
    <citation type="submission" date="2018-12" db="EMBL/GenBank/DDBJ databases">
        <authorList>
            <person name="Syme R.A."/>
            <person name="Farfan-Caceres L."/>
            <person name="Lichtenzveig J."/>
        </authorList>
    </citation>
    <scope>NUCLEOTIDE SEQUENCE</scope>
    <source>
        <strain evidence="2">Al4</strain>
    </source>
</reference>
<feature type="compositionally biased region" description="Basic and acidic residues" evidence="1">
    <location>
        <begin position="228"/>
        <end position="237"/>
    </location>
</feature>
<accession>A0A8H7IWD9</accession>
<evidence type="ECO:0000313" key="3">
    <source>
        <dbReference type="Proteomes" id="UP000651452"/>
    </source>
</evidence>
<sequence>MRYDNWDIILFPEDSNVPIQEYRTACYFSQDEDGRELPTLRTYIGSLRPDTPFRISVHHWGVPKPSSLVQEIQRRAGMRITFTVQVVIGGNRLYHGSFDVNATSPQEIAYEQRSFKSSKYTEQPTSKTKQRLLFPPSDTQTLLQSSAWQPRGTDNRIKIILSERLVNEDDALDAGCWDIACFSFQHAPRELLEQAGIAYPIIDPLRFLVGKQATFVSQCFPRNPLARDLQRGSRTHSELSSGADPELTRPANPEPHHRPAIRVPSASEFPNAPRFMSHRGGGHWNTLYESCDDPDDDINLKPWPSRRYTSNTSGIEGFYDPYCFPYMAPPWPYNAVSSEQRTDLDMDSNRSRRDKSAQQVVMAGRDDQFGQILEAISPSKKHRDLPYALPAQRSTQDRPPITQSYRPPKMGALSVPVRPSSAAIARTTSYPDFNAALRNSSKRPFSDHANLIPSAPPKGDLRSMHYASKENRHAPHARIPTPSPFVLDAKQWNSDIFMRDSSSNFSSLSSFERNPLHLGGKVGSAHAPSAVGNVKGRKEGLVAEDNDLLDTGVRHDQSLLPTLSANSTTEATSTSDAPERTTRSKANESLAKAFRGVEVIDVDAIDPSLVAEATADVAKPSPFKPSHKSGMSSVSSTGRLERQLYSALGEELGGFEQPMDTNSMGPELAQALSGTITYSNLNNSTMPDASVSDFEPVAKRKRQGTFGSERDRSPSKKKEKARQVVVEDDEIPVDMPRLRGD</sequence>
<dbReference type="Proteomes" id="UP000651452">
    <property type="component" value="Unassembled WGS sequence"/>
</dbReference>
<feature type="region of interest" description="Disordered" evidence="1">
    <location>
        <begin position="687"/>
        <end position="741"/>
    </location>
</feature>
<dbReference type="EMBL" id="RZGK01000019">
    <property type="protein sequence ID" value="KAF9691872.1"/>
    <property type="molecule type" value="Genomic_DNA"/>
</dbReference>
<feature type="region of interest" description="Disordered" evidence="1">
    <location>
        <begin position="555"/>
        <end position="585"/>
    </location>
</feature>
<proteinExistence type="predicted"/>
<feature type="region of interest" description="Disordered" evidence="1">
    <location>
        <begin position="391"/>
        <end position="414"/>
    </location>
</feature>
<gene>
    <name evidence="2" type="ORF">EKO04_009998</name>
</gene>
<evidence type="ECO:0000313" key="2">
    <source>
        <dbReference type="EMBL" id="KAF9691872.1"/>
    </source>
</evidence>